<feature type="domain" description="Ubiquitin-like" evidence="1">
    <location>
        <begin position="1"/>
        <end position="70"/>
    </location>
</feature>
<dbReference type="Pfam" id="PF00240">
    <property type="entry name" value="ubiquitin"/>
    <property type="match status" value="2"/>
</dbReference>
<keyword evidence="3" id="KW-1185">Reference proteome</keyword>
<evidence type="ECO:0000313" key="2">
    <source>
        <dbReference type="EMBL" id="ROT61832.1"/>
    </source>
</evidence>
<reference evidence="2 3" key="2">
    <citation type="submission" date="2019-01" db="EMBL/GenBank/DDBJ databases">
        <title>The decoding of complex shrimp genome reveals the adaptation for benthos swimmer, frequently molting mechanism and breeding impact on genome.</title>
        <authorList>
            <person name="Sun Y."/>
            <person name="Gao Y."/>
            <person name="Yu Y."/>
        </authorList>
    </citation>
    <scope>NUCLEOTIDE SEQUENCE [LARGE SCALE GENOMIC DNA]</scope>
    <source>
        <tissue evidence="2">Muscle</tissue>
    </source>
</reference>
<dbReference type="PANTHER" id="PTHR10666">
    <property type="entry name" value="UBIQUITIN"/>
    <property type="match status" value="1"/>
</dbReference>
<name>A0A3R7PWM3_PENVA</name>
<dbReference type="PROSITE" id="PS50053">
    <property type="entry name" value="UBIQUITIN_2"/>
    <property type="match status" value="2"/>
</dbReference>
<proteinExistence type="predicted"/>
<dbReference type="Gene3D" id="3.10.20.90">
    <property type="entry name" value="Phosphatidylinositol 3-kinase Catalytic Subunit, Chain A, domain 1"/>
    <property type="match status" value="2"/>
</dbReference>
<evidence type="ECO:0000259" key="1">
    <source>
        <dbReference type="PROSITE" id="PS50053"/>
    </source>
</evidence>
<dbReference type="InterPro" id="IPR000626">
    <property type="entry name" value="Ubiquitin-like_dom"/>
</dbReference>
<dbReference type="CDD" id="cd17039">
    <property type="entry name" value="Ubl_ubiquitin_like"/>
    <property type="match status" value="1"/>
</dbReference>
<dbReference type="PRINTS" id="PR00348">
    <property type="entry name" value="UBIQUITIN"/>
</dbReference>
<dbReference type="InterPro" id="IPR050158">
    <property type="entry name" value="Ubiquitin_ubiquitin-like"/>
</dbReference>
<dbReference type="SMART" id="SM00213">
    <property type="entry name" value="UBQ"/>
    <property type="match status" value="2"/>
</dbReference>
<comment type="caution">
    <text evidence="2">The sequence shown here is derived from an EMBL/GenBank/DDBJ whole genome shotgun (WGS) entry which is preliminary data.</text>
</comment>
<dbReference type="STRING" id="6689.A0A3R7PWM3"/>
<dbReference type="EMBL" id="QCYY01003980">
    <property type="protein sequence ID" value="ROT61832.1"/>
    <property type="molecule type" value="Genomic_DNA"/>
</dbReference>
<dbReference type="InterPro" id="IPR019956">
    <property type="entry name" value="Ubiquitin_dom"/>
</dbReference>
<dbReference type="InterPro" id="IPR029071">
    <property type="entry name" value="Ubiquitin-like_domsf"/>
</dbReference>
<sequence>MLNGKRLAIEVKPEETVEDLKAIIHEKEGILIEQQRLYHDKKLLSNEQTLASYSLASETVLDFKLFLRGGGTAMFFLSVIMPSTKVIQTVVDGGTTIGDVMKALQNIDRSVRTSNHRMMKAGTAMDNNKTLEDYGIMSESVLRVERVESTCSCL</sequence>
<dbReference type="AlphaFoldDB" id="A0A3R7PWM3"/>
<dbReference type="SUPFAM" id="SSF54236">
    <property type="entry name" value="Ubiquitin-like"/>
    <property type="match status" value="2"/>
</dbReference>
<dbReference type="OrthoDB" id="417450at2759"/>
<protein>
    <submittedName>
        <fullName evidence="2">Putative polyubiquitin isoform X2</fullName>
    </submittedName>
</protein>
<accession>A0A3R7PWM3</accession>
<gene>
    <name evidence="2" type="ORF">C7M84_020353</name>
</gene>
<organism evidence="2 3">
    <name type="scientific">Penaeus vannamei</name>
    <name type="common">Whiteleg shrimp</name>
    <name type="synonym">Litopenaeus vannamei</name>
    <dbReference type="NCBI Taxonomy" id="6689"/>
    <lineage>
        <taxon>Eukaryota</taxon>
        <taxon>Metazoa</taxon>
        <taxon>Ecdysozoa</taxon>
        <taxon>Arthropoda</taxon>
        <taxon>Crustacea</taxon>
        <taxon>Multicrustacea</taxon>
        <taxon>Malacostraca</taxon>
        <taxon>Eumalacostraca</taxon>
        <taxon>Eucarida</taxon>
        <taxon>Decapoda</taxon>
        <taxon>Dendrobranchiata</taxon>
        <taxon>Penaeoidea</taxon>
        <taxon>Penaeidae</taxon>
        <taxon>Penaeus</taxon>
    </lineage>
</organism>
<reference evidence="2 3" key="1">
    <citation type="submission" date="2018-04" db="EMBL/GenBank/DDBJ databases">
        <authorList>
            <person name="Zhang X."/>
            <person name="Yuan J."/>
            <person name="Li F."/>
            <person name="Xiang J."/>
        </authorList>
    </citation>
    <scope>NUCLEOTIDE SEQUENCE [LARGE SCALE GENOMIC DNA]</scope>
    <source>
        <tissue evidence="2">Muscle</tissue>
    </source>
</reference>
<feature type="domain" description="Ubiquitin-like" evidence="1">
    <location>
        <begin position="77"/>
        <end position="144"/>
    </location>
</feature>
<evidence type="ECO:0000313" key="3">
    <source>
        <dbReference type="Proteomes" id="UP000283509"/>
    </source>
</evidence>
<dbReference type="Proteomes" id="UP000283509">
    <property type="component" value="Unassembled WGS sequence"/>
</dbReference>